<dbReference type="Gene3D" id="2.60.40.790">
    <property type="match status" value="1"/>
</dbReference>
<dbReference type="AlphaFoldDB" id="A0A0B7NXA4"/>
<protein>
    <recommendedName>
        <fullName evidence="4">SHSP domain-containing protein</fullName>
    </recommendedName>
</protein>
<sequence length="503" mass="55748">MSFSNHKSINELVERRVDKLFSEFFTDCPVGRKSVSGCPAIGSSSGSKSPHLSSNYAAEFFTQCPYGKKATAECPYGKEILEKAQKDKACHGHAHTSISGKTPEYATEFFTECPYGRRSAEQCPYGHEILERAHKKILNAHHGHDQAKSRGYAEEFFTECPYGKKVANQCPYGQEILDKAYKKTTHHHHHGKHSNTVDYAKEFFTECPYGKKIADQCPYGHEILEKAHNKESASGHHHHGISSGSKNEHSADYYMQEFFTECPYGKKVAGQCPYGHEILEKANKSHRRGSSRNNNNHPDYVDEFFFECPYGKKAAEECPYGHRLLEKAGVEVPPLKKHDEESVKCPFASLASPGDKCPVSGATNDNTASATTAGKCPVGGVLPQSEKCPVSPNYKKPFTPVVDSYETDDDFKFFVELPGVSKSDIKLDVKDRVLTLSGQVKASAEETKGNVRFTERTLGAFSRTILLHNNVSVDKIEAKLENGVLCIIVPKGVPSIKKSITVN</sequence>
<evidence type="ECO:0000313" key="6">
    <source>
        <dbReference type="Proteomes" id="UP000054107"/>
    </source>
</evidence>
<evidence type="ECO:0000256" key="3">
    <source>
        <dbReference type="RuleBase" id="RU003616"/>
    </source>
</evidence>
<dbReference type="SUPFAM" id="SSF49764">
    <property type="entry name" value="HSP20-like chaperones"/>
    <property type="match status" value="1"/>
</dbReference>
<dbReference type="PROSITE" id="PS01031">
    <property type="entry name" value="SHSP"/>
    <property type="match status" value="1"/>
</dbReference>
<dbReference type="EMBL" id="LN734086">
    <property type="protein sequence ID" value="CEP19789.1"/>
    <property type="molecule type" value="Genomic_DNA"/>
</dbReference>
<dbReference type="OrthoDB" id="1431247at2759"/>
<dbReference type="InterPro" id="IPR008978">
    <property type="entry name" value="HSP20-like_chaperone"/>
</dbReference>
<keyword evidence="6" id="KW-1185">Reference proteome</keyword>
<dbReference type="InterPro" id="IPR002068">
    <property type="entry name" value="A-crystallin/Hsp20_dom"/>
</dbReference>
<dbReference type="CDD" id="cd06464">
    <property type="entry name" value="ACD_sHsps-like"/>
    <property type="match status" value="1"/>
</dbReference>
<proteinExistence type="inferred from homology"/>
<evidence type="ECO:0000259" key="4">
    <source>
        <dbReference type="PROSITE" id="PS01031"/>
    </source>
</evidence>
<dbReference type="Proteomes" id="UP000054107">
    <property type="component" value="Unassembled WGS sequence"/>
</dbReference>
<evidence type="ECO:0000256" key="2">
    <source>
        <dbReference type="PROSITE-ProRule" id="PRU00285"/>
    </source>
</evidence>
<comment type="similarity">
    <text evidence="2 3">Belongs to the small heat shock protein (HSP20) family.</text>
</comment>
<keyword evidence="1" id="KW-0346">Stress response</keyword>
<name>A0A0B7NXA4_9FUNG</name>
<evidence type="ECO:0000313" key="5">
    <source>
        <dbReference type="EMBL" id="CEP19789.1"/>
    </source>
</evidence>
<reference evidence="5 6" key="1">
    <citation type="submission" date="2014-09" db="EMBL/GenBank/DDBJ databases">
        <authorList>
            <person name="Ellenberger Sabrina"/>
        </authorList>
    </citation>
    <scope>NUCLEOTIDE SEQUENCE [LARGE SCALE GENOMIC DNA]</scope>
    <source>
        <strain evidence="5 6">CBS 412.66</strain>
    </source>
</reference>
<dbReference type="PANTHER" id="PTHR11527">
    <property type="entry name" value="HEAT-SHOCK PROTEIN 20 FAMILY MEMBER"/>
    <property type="match status" value="1"/>
</dbReference>
<dbReference type="STRING" id="35722.A0A0B7NXA4"/>
<dbReference type="InterPro" id="IPR031107">
    <property type="entry name" value="Small_HSP"/>
</dbReference>
<dbReference type="Pfam" id="PF00011">
    <property type="entry name" value="HSP20"/>
    <property type="match status" value="1"/>
</dbReference>
<organism evidence="5 6">
    <name type="scientific">Parasitella parasitica</name>
    <dbReference type="NCBI Taxonomy" id="35722"/>
    <lineage>
        <taxon>Eukaryota</taxon>
        <taxon>Fungi</taxon>
        <taxon>Fungi incertae sedis</taxon>
        <taxon>Mucoromycota</taxon>
        <taxon>Mucoromycotina</taxon>
        <taxon>Mucoromycetes</taxon>
        <taxon>Mucorales</taxon>
        <taxon>Mucorineae</taxon>
        <taxon>Mucoraceae</taxon>
        <taxon>Parasitella</taxon>
    </lineage>
</organism>
<gene>
    <name evidence="5" type="primary">PARPA_14106.1 scaffold 47922</name>
</gene>
<accession>A0A0B7NXA4</accession>
<evidence type="ECO:0000256" key="1">
    <source>
        <dbReference type="ARBA" id="ARBA00023016"/>
    </source>
</evidence>
<feature type="domain" description="SHSP" evidence="4">
    <location>
        <begin position="393"/>
        <end position="503"/>
    </location>
</feature>